<organism evidence="4 5">
    <name type="scientific">Lysobacter koreensis</name>
    <dbReference type="NCBI Taxonomy" id="266122"/>
    <lineage>
        <taxon>Bacteria</taxon>
        <taxon>Pseudomonadati</taxon>
        <taxon>Pseudomonadota</taxon>
        <taxon>Gammaproteobacteria</taxon>
        <taxon>Lysobacterales</taxon>
        <taxon>Lysobacteraceae</taxon>
        <taxon>Lysobacter</taxon>
    </lineage>
</organism>
<dbReference type="InterPro" id="IPR029058">
    <property type="entry name" value="AB_hydrolase_fold"/>
</dbReference>
<dbReference type="Pfam" id="PF20434">
    <property type="entry name" value="BD-FAE"/>
    <property type="match status" value="1"/>
</dbReference>
<name>A0ABW2YTY4_9GAMM</name>
<gene>
    <name evidence="4" type="ORF">ACFQZQ_11690</name>
</gene>
<keyword evidence="2" id="KW-0732">Signal</keyword>
<keyword evidence="1 4" id="KW-0378">Hydrolase</keyword>
<dbReference type="InterPro" id="IPR049492">
    <property type="entry name" value="BD-FAE-like_dom"/>
</dbReference>
<accession>A0ABW2YTY4</accession>
<dbReference type="Gene3D" id="3.40.50.1820">
    <property type="entry name" value="alpha/beta hydrolase"/>
    <property type="match status" value="1"/>
</dbReference>
<keyword evidence="5" id="KW-1185">Reference proteome</keyword>
<evidence type="ECO:0000313" key="4">
    <source>
        <dbReference type="EMBL" id="MFD0739937.1"/>
    </source>
</evidence>
<sequence>MPRLRPTLSAAALTLTALLTAGCERAIFGFANRGLPPPESTVAFAPELGLSLDVYRPQGGSTGTVPTVLFFYGGGWQRGEREQYRFVGRRLAQQGVLAIVADYRTFPHAGFPAFVDDAARAVAWARQHAADYRGDPRRLYIAGHSAGAQIAALLGTDPRYLSRHGLQPRDLAGVIGLSGPYDFVINGQYTKVFGPPAQWPQAQAINFVDGNEPPFLLIHGDRDRVVESRDSVEMDAKLRAAGIDARLLILPGGGHSAPLAGLYDPQRSPAVLPAIVAFVDGRREPVAAAP</sequence>
<evidence type="ECO:0000259" key="3">
    <source>
        <dbReference type="Pfam" id="PF20434"/>
    </source>
</evidence>
<reference evidence="5" key="1">
    <citation type="journal article" date="2019" name="Int. J. Syst. Evol. Microbiol.">
        <title>The Global Catalogue of Microorganisms (GCM) 10K type strain sequencing project: providing services to taxonomists for standard genome sequencing and annotation.</title>
        <authorList>
            <consortium name="The Broad Institute Genomics Platform"/>
            <consortium name="The Broad Institute Genome Sequencing Center for Infectious Disease"/>
            <person name="Wu L."/>
            <person name="Ma J."/>
        </authorList>
    </citation>
    <scope>NUCLEOTIDE SEQUENCE [LARGE SCALE GENOMIC DNA]</scope>
    <source>
        <strain evidence="5">CCUG 55491</strain>
    </source>
</reference>
<dbReference type="PANTHER" id="PTHR48081:SF9">
    <property type="entry name" value="CARBOXYLESTERASE"/>
    <property type="match status" value="1"/>
</dbReference>
<evidence type="ECO:0000256" key="1">
    <source>
        <dbReference type="ARBA" id="ARBA00022801"/>
    </source>
</evidence>
<dbReference type="PROSITE" id="PS51257">
    <property type="entry name" value="PROKAR_LIPOPROTEIN"/>
    <property type="match status" value="1"/>
</dbReference>
<dbReference type="EMBL" id="JBHTIH010000006">
    <property type="protein sequence ID" value="MFD0739937.1"/>
    <property type="molecule type" value="Genomic_DNA"/>
</dbReference>
<feature type="chain" id="PRO_5047383222" evidence="2">
    <location>
        <begin position="22"/>
        <end position="290"/>
    </location>
</feature>
<feature type="signal peptide" evidence="2">
    <location>
        <begin position="1"/>
        <end position="21"/>
    </location>
</feature>
<dbReference type="GO" id="GO:0016787">
    <property type="term" value="F:hydrolase activity"/>
    <property type="evidence" value="ECO:0007669"/>
    <property type="project" value="UniProtKB-KW"/>
</dbReference>
<dbReference type="RefSeq" id="WP_386812975.1">
    <property type="nucleotide sequence ID" value="NZ_JBHTIH010000006.1"/>
</dbReference>
<dbReference type="InterPro" id="IPR050300">
    <property type="entry name" value="GDXG_lipolytic_enzyme"/>
</dbReference>
<comment type="caution">
    <text evidence="4">The sequence shown here is derived from an EMBL/GenBank/DDBJ whole genome shotgun (WGS) entry which is preliminary data.</text>
</comment>
<feature type="domain" description="BD-FAE-like" evidence="3">
    <location>
        <begin position="52"/>
        <end position="238"/>
    </location>
</feature>
<evidence type="ECO:0000313" key="5">
    <source>
        <dbReference type="Proteomes" id="UP001597090"/>
    </source>
</evidence>
<dbReference type="Proteomes" id="UP001597090">
    <property type="component" value="Unassembled WGS sequence"/>
</dbReference>
<protein>
    <submittedName>
        <fullName evidence="4">Alpha/beta hydrolase</fullName>
    </submittedName>
</protein>
<proteinExistence type="predicted"/>
<dbReference type="SUPFAM" id="SSF53474">
    <property type="entry name" value="alpha/beta-Hydrolases"/>
    <property type="match status" value="1"/>
</dbReference>
<evidence type="ECO:0000256" key="2">
    <source>
        <dbReference type="SAM" id="SignalP"/>
    </source>
</evidence>
<dbReference type="PANTHER" id="PTHR48081">
    <property type="entry name" value="AB HYDROLASE SUPERFAMILY PROTEIN C4A8.06C"/>
    <property type="match status" value="1"/>
</dbReference>